<reference evidence="2 3" key="1">
    <citation type="submission" date="2018-02" db="EMBL/GenBank/DDBJ databases">
        <title>The genomes of Aspergillus section Nigri reveals drivers in fungal speciation.</title>
        <authorList>
            <consortium name="DOE Joint Genome Institute"/>
            <person name="Vesth T.C."/>
            <person name="Nybo J."/>
            <person name="Theobald S."/>
            <person name="Brandl J."/>
            <person name="Frisvad J.C."/>
            <person name="Nielsen K.F."/>
            <person name="Lyhne E.K."/>
            <person name="Kogle M.E."/>
            <person name="Kuo A."/>
            <person name="Riley R."/>
            <person name="Clum A."/>
            <person name="Nolan M."/>
            <person name="Lipzen A."/>
            <person name="Salamov A."/>
            <person name="Henrissat B."/>
            <person name="Wiebenga A."/>
            <person name="De vries R.P."/>
            <person name="Grigoriev I.V."/>
            <person name="Mortensen U.H."/>
            <person name="Andersen M.R."/>
            <person name="Baker S.E."/>
        </authorList>
    </citation>
    <scope>NUCLEOTIDE SEQUENCE [LARGE SCALE GENOMIC DNA]</scope>
    <source>
        <strain evidence="2 3">CBS 112811</strain>
    </source>
</reference>
<dbReference type="AlphaFoldDB" id="A0A8G1R9X4"/>
<proteinExistence type="predicted"/>
<dbReference type="GeneID" id="37162738"/>
<feature type="region of interest" description="Disordered" evidence="1">
    <location>
        <begin position="1"/>
        <end position="41"/>
    </location>
</feature>
<gene>
    <name evidence="2" type="ORF">BO85DRAFT_445721</name>
</gene>
<dbReference type="InterPro" id="IPR046670">
    <property type="entry name" value="DUF6540"/>
</dbReference>
<protein>
    <submittedName>
        <fullName evidence="2">Uncharacterized protein</fullName>
    </submittedName>
</protein>
<dbReference type="EMBL" id="KZ825055">
    <property type="protein sequence ID" value="RAH62308.1"/>
    <property type="molecule type" value="Genomic_DNA"/>
</dbReference>
<evidence type="ECO:0000256" key="1">
    <source>
        <dbReference type="SAM" id="MobiDB-lite"/>
    </source>
</evidence>
<name>A0A8G1R9X4_9EURO</name>
<keyword evidence="3" id="KW-1185">Reference proteome</keyword>
<sequence>MPFSSKSSKSSRSSSLSSNASQGSEKTHTLSVNIYGRGDPAMNDPPAHWGAMIHKTGEQSGDLYHVRKNEDFYYHPQQRPVESTTTYGRSDITRLSNSGRVRAAQVLDSYGNNNSNLPRGNQNCQDWTVGALGSLERQNLAPKGTERYWKGNIGKASEDIGAQLTKDGMSWVPKSNVQPPRQAPADATFGQSQKVRPVGRLNLDKFANLSGGVKKRT</sequence>
<feature type="region of interest" description="Disordered" evidence="1">
    <location>
        <begin position="173"/>
        <end position="193"/>
    </location>
</feature>
<dbReference type="Pfam" id="PF20174">
    <property type="entry name" value="DUF6540"/>
    <property type="match status" value="1"/>
</dbReference>
<dbReference type="RefSeq" id="XP_025520230.1">
    <property type="nucleotide sequence ID" value="XM_025659336.1"/>
</dbReference>
<evidence type="ECO:0000313" key="3">
    <source>
        <dbReference type="Proteomes" id="UP000249526"/>
    </source>
</evidence>
<feature type="compositionally biased region" description="Low complexity" evidence="1">
    <location>
        <begin position="1"/>
        <end position="24"/>
    </location>
</feature>
<accession>A0A8G1R9X4</accession>
<organism evidence="2 3">
    <name type="scientific">Aspergillus piperis CBS 112811</name>
    <dbReference type="NCBI Taxonomy" id="1448313"/>
    <lineage>
        <taxon>Eukaryota</taxon>
        <taxon>Fungi</taxon>
        <taxon>Dikarya</taxon>
        <taxon>Ascomycota</taxon>
        <taxon>Pezizomycotina</taxon>
        <taxon>Eurotiomycetes</taxon>
        <taxon>Eurotiomycetidae</taxon>
        <taxon>Eurotiales</taxon>
        <taxon>Aspergillaceae</taxon>
        <taxon>Aspergillus</taxon>
        <taxon>Aspergillus subgen. Circumdati</taxon>
    </lineage>
</organism>
<evidence type="ECO:0000313" key="2">
    <source>
        <dbReference type="EMBL" id="RAH62308.1"/>
    </source>
</evidence>
<dbReference type="Proteomes" id="UP000249526">
    <property type="component" value="Unassembled WGS sequence"/>
</dbReference>